<sequence length="77" mass="8860">MRIESEDTWPSLGSRQLSKPVQCETQRRSGNPNNGIVSVIRAFAVDQRHEREERERRRGMKKSSSNAILVLRGLTPR</sequence>
<feature type="region of interest" description="Disordered" evidence="1">
    <location>
        <begin position="1"/>
        <end position="34"/>
    </location>
</feature>
<dbReference type="AlphaFoldDB" id="M5W162"/>
<reference evidence="2 3" key="1">
    <citation type="journal article" date="2013" name="Nat. Genet.">
        <title>The high-quality draft genome of peach (Prunus persica) identifies unique patterns of genetic diversity, domestication and genome evolution.</title>
        <authorList>
            <consortium name="International Peach Genome Initiative"/>
            <person name="Verde I."/>
            <person name="Abbott A.G."/>
            <person name="Scalabrin S."/>
            <person name="Jung S."/>
            <person name="Shu S."/>
            <person name="Marroni F."/>
            <person name="Zhebentyayeva T."/>
            <person name="Dettori M.T."/>
            <person name="Grimwood J."/>
            <person name="Cattonaro F."/>
            <person name="Zuccolo A."/>
            <person name="Rossini L."/>
            <person name="Jenkins J."/>
            <person name="Vendramin E."/>
            <person name="Meisel L.A."/>
            <person name="Decroocq V."/>
            <person name="Sosinski B."/>
            <person name="Prochnik S."/>
            <person name="Mitros T."/>
            <person name="Policriti A."/>
            <person name="Cipriani G."/>
            <person name="Dondini L."/>
            <person name="Ficklin S."/>
            <person name="Goodstein D.M."/>
            <person name="Xuan P."/>
            <person name="Del Fabbro C."/>
            <person name="Aramini V."/>
            <person name="Copetti D."/>
            <person name="Gonzalez S."/>
            <person name="Horner D.S."/>
            <person name="Falchi R."/>
            <person name="Lucas S."/>
            <person name="Mica E."/>
            <person name="Maldonado J."/>
            <person name="Lazzari B."/>
            <person name="Bielenberg D."/>
            <person name="Pirona R."/>
            <person name="Miculan M."/>
            <person name="Barakat A."/>
            <person name="Testolin R."/>
            <person name="Stella A."/>
            <person name="Tartarini S."/>
            <person name="Tonutti P."/>
            <person name="Arus P."/>
            <person name="Orellana A."/>
            <person name="Wells C."/>
            <person name="Main D."/>
            <person name="Vizzotto G."/>
            <person name="Silva H."/>
            <person name="Salamini F."/>
            <person name="Schmutz J."/>
            <person name="Morgante M."/>
            <person name="Rokhsar D.S."/>
        </authorList>
    </citation>
    <scope>NUCLEOTIDE SEQUENCE [LARGE SCALE GENOMIC DNA]</scope>
    <source>
        <strain evidence="3">cv. Nemared</strain>
    </source>
</reference>
<dbReference type="Gramene" id="ONH93753">
    <property type="protein sequence ID" value="ONH93753"/>
    <property type="gene ID" value="PRUPE_8G250600"/>
</dbReference>
<evidence type="ECO:0000313" key="2">
    <source>
        <dbReference type="EMBL" id="ONH93753.1"/>
    </source>
</evidence>
<evidence type="ECO:0000256" key="1">
    <source>
        <dbReference type="SAM" id="MobiDB-lite"/>
    </source>
</evidence>
<feature type="region of interest" description="Disordered" evidence="1">
    <location>
        <begin position="48"/>
        <end position="77"/>
    </location>
</feature>
<evidence type="ECO:0000313" key="3">
    <source>
        <dbReference type="Proteomes" id="UP000006882"/>
    </source>
</evidence>
<proteinExistence type="predicted"/>
<keyword evidence="3" id="KW-1185">Reference proteome</keyword>
<gene>
    <name evidence="2" type="ORF">PRUPE_8G250600</name>
</gene>
<organism evidence="2 3">
    <name type="scientific">Prunus persica</name>
    <name type="common">Peach</name>
    <name type="synonym">Amygdalus persica</name>
    <dbReference type="NCBI Taxonomy" id="3760"/>
    <lineage>
        <taxon>Eukaryota</taxon>
        <taxon>Viridiplantae</taxon>
        <taxon>Streptophyta</taxon>
        <taxon>Embryophyta</taxon>
        <taxon>Tracheophyta</taxon>
        <taxon>Spermatophyta</taxon>
        <taxon>Magnoliopsida</taxon>
        <taxon>eudicotyledons</taxon>
        <taxon>Gunneridae</taxon>
        <taxon>Pentapetalae</taxon>
        <taxon>rosids</taxon>
        <taxon>fabids</taxon>
        <taxon>Rosales</taxon>
        <taxon>Rosaceae</taxon>
        <taxon>Amygdaloideae</taxon>
        <taxon>Amygdaleae</taxon>
        <taxon>Prunus</taxon>
    </lineage>
</organism>
<protein>
    <submittedName>
        <fullName evidence="2">Uncharacterized protein</fullName>
    </submittedName>
</protein>
<name>M5W162_PRUPE</name>
<dbReference type="EMBL" id="CM007658">
    <property type="protein sequence ID" value="ONH93753.1"/>
    <property type="molecule type" value="Genomic_DNA"/>
</dbReference>
<dbReference type="HOGENOM" id="CLU_2642713_0_0_1"/>
<dbReference type="Proteomes" id="UP000006882">
    <property type="component" value="Chromosome G8"/>
</dbReference>
<accession>M5W162</accession>